<evidence type="ECO:0000259" key="9">
    <source>
        <dbReference type="PROSITE" id="PS50045"/>
    </source>
</evidence>
<dbReference type="AlphaFoldDB" id="A7IHD5"/>
<dbReference type="PANTHER" id="PTHR32071:SF117">
    <property type="entry name" value="PTS-DEPENDENT DIHYDROXYACETONE KINASE OPERON REGULATORY PROTEIN-RELATED"/>
    <property type="match status" value="1"/>
</dbReference>
<dbReference type="Pfam" id="PF00072">
    <property type="entry name" value="Response_reg"/>
    <property type="match status" value="1"/>
</dbReference>
<dbReference type="PROSITE" id="PS00676">
    <property type="entry name" value="SIGMA54_INTERACT_2"/>
    <property type="match status" value="1"/>
</dbReference>
<evidence type="ECO:0000256" key="6">
    <source>
        <dbReference type="ARBA" id="ARBA00023159"/>
    </source>
</evidence>
<dbReference type="PROSITE" id="PS00675">
    <property type="entry name" value="SIGMA54_INTERACT_1"/>
    <property type="match status" value="1"/>
</dbReference>
<dbReference type="InterPro" id="IPR025662">
    <property type="entry name" value="Sigma_54_int_dom_ATP-bd_1"/>
</dbReference>
<dbReference type="STRING" id="78245.Xaut_2184"/>
<dbReference type="PROSITE" id="PS00688">
    <property type="entry name" value="SIGMA54_INTERACT_3"/>
    <property type="match status" value="1"/>
</dbReference>
<dbReference type="eggNOG" id="COG2204">
    <property type="taxonomic scope" value="Bacteria"/>
</dbReference>
<reference evidence="11 12" key="1">
    <citation type="submission" date="2007-07" db="EMBL/GenBank/DDBJ databases">
        <title>Complete sequence of chromosome of Xanthobacter autotrophicus Py2.</title>
        <authorList>
            <consortium name="US DOE Joint Genome Institute"/>
            <person name="Copeland A."/>
            <person name="Lucas S."/>
            <person name="Lapidus A."/>
            <person name="Barry K."/>
            <person name="Glavina del Rio T."/>
            <person name="Hammon N."/>
            <person name="Israni S."/>
            <person name="Dalin E."/>
            <person name="Tice H."/>
            <person name="Pitluck S."/>
            <person name="Sims D."/>
            <person name="Brettin T."/>
            <person name="Bruce D."/>
            <person name="Detter J.C."/>
            <person name="Han C."/>
            <person name="Tapia R."/>
            <person name="Brainard J."/>
            <person name="Schmutz J."/>
            <person name="Larimer F."/>
            <person name="Land M."/>
            <person name="Hauser L."/>
            <person name="Kyrpides N."/>
            <person name="Kim E."/>
            <person name="Ensigns S.A."/>
            <person name="Richardson P."/>
        </authorList>
    </citation>
    <scope>NUCLEOTIDE SEQUENCE [LARGE SCALE GENOMIC DNA]</scope>
    <source>
        <strain evidence="12">ATCC BAA-1158 / Py2</strain>
    </source>
</reference>
<dbReference type="InterPro" id="IPR002197">
    <property type="entry name" value="HTH_Fis"/>
</dbReference>
<dbReference type="GO" id="GO:0005524">
    <property type="term" value="F:ATP binding"/>
    <property type="evidence" value="ECO:0007669"/>
    <property type="project" value="UniProtKB-KW"/>
</dbReference>
<feature type="domain" description="Sigma-54 factor interaction" evidence="9">
    <location>
        <begin position="164"/>
        <end position="393"/>
    </location>
</feature>
<evidence type="ECO:0000313" key="11">
    <source>
        <dbReference type="EMBL" id="ABS67428.1"/>
    </source>
</evidence>
<dbReference type="Gene3D" id="1.10.10.60">
    <property type="entry name" value="Homeodomain-like"/>
    <property type="match status" value="1"/>
</dbReference>
<dbReference type="KEGG" id="xau:Xaut_2184"/>
<evidence type="ECO:0000313" key="12">
    <source>
        <dbReference type="Proteomes" id="UP000002417"/>
    </source>
</evidence>
<protein>
    <submittedName>
        <fullName evidence="11">Two component, sigma54 specific, transcriptional regulator, Fis family</fullName>
    </submittedName>
</protein>
<keyword evidence="8" id="KW-0597">Phosphoprotein</keyword>
<evidence type="ECO:0000256" key="1">
    <source>
        <dbReference type="ARBA" id="ARBA00022741"/>
    </source>
</evidence>
<dbReference type="InterPro" id="IPR009057">
    <property type="entry name" value="Homeodomain-like_sf"/>
</dbReference>
<dbReference type="EMBL" id="CP000781">
    <property type="protein sequence ID" value="ABS67428.1"/>
    <property type="molecule type" value="Genomic_DNA"/>
</dbReference>
<proteinExistence type="predicted"/>
<dbReference type="PRINTS" id="PR01590">
    <property type="entry name" value="HTHFIS"/>
</dbReference>
<evidence type="ECO:0000256" key="7">
    <source>
        <dbReference type="ARBA" id="ARBA00023163"/>
    </source>
</evidence>
<dbReference type="InterPro" id="IPR025943">
    <property type="entry name" value="Sigma_54_int_dom_ATP-bd_2"/>
</dbReference>
<keyword evidence="6" id="KW-0010">Activator</keyword>
<gene>
    <name evidence="11" type="ordered locus">Xaut_2184</name>
</gene>
<keyword evidence="5" id="KW-0238">DNA-binding</keyword>
<dbReference type="InterPro" id="IPR002078">
    <property type="entry name" value="Sigma_54_int"/>
</dbReference>
<evidence type="ECO:0000259" key="10">
    <source>
        <dbReference type="PROSITE" id="PS50110"/>
    </source>
</evidence>
<dbReference type="InterPro" id="IPR011006">
    <property type="entry name" value="CheY-like_superfamily"/>
</dbReference>
<dbReference type="Pfam" id="PF02954">
    <property type="entry name" value="HTH_8"/>
    <property type="match status" value="1"/>
</dbReference>
<accession>A7IHD5</accession>
<dbReference type="SUPFAM" id="SSF52172">
    <property type="entry name" value="CheY-like"/>
    <property type="match status" value="1"/>
</dbReference>
<dbReference type="PhylomeDB" id="A7IHD5"/>
<evidence type="ECO:0000256" key="4">
    <source>
        <dbReference type="ARBA" id="ARBA00023015"/>
    </source>
</evidence>
<name>A7IHD5_XANP2</name>
<keyword evidence="12" id="KW-1185">Reference proteome</keyword>
<dbReference type="GO" id="GO:0006355">
    <property type="term" value="P:regulation of DNA-templated transcription"/>
    <property type="evidence" value="ECO:0007669"/>
    <property type="project" value="InterPro"/>
</dbReference>
<dbReference type="PROSITE" id="PS50045">
    <property type="entry name" value="SIGMA54_INTERACT_4"/>
    <property type="match status" value="1"/>
</dbReference>
<dbReference type="GO" id="GO:0043565">
    <property type="term" value="F:sequence-specific DNA binding"/>
    <property type="evidence" value="ECO:0007669"/>
    <property type="project" value="InterPro"/>
</dbReference>
<dbReference type="Pfam" id="PF00158">
    <property type="entry name" value="Sigma54_activat"/>
    <property type="match status" value="1"/>
</dbReference>
<keyword evidence="1" id="KW-0547">Nucleotide-binding</keyword>
<dbReference type="InterPro" id="IPR025944">
    <property type="entry name" value="Sigma_54_int_dom_CS"/>
</dbReference>
<dbReference type="GO" id="GO:0000160">
    <property type="term" value="P:phosphorelay signal transduction system"/>
    <property type="evidence" value="ECO:0007669"/>
    <property type="project" value="UniProtKB-KW"/>
</dbReference>
<dbReference type="PANTHER" id="PTHR32071">
    <property type="entry name" value="TRANSCRIPTIONAL REGULATORY PROTEIN"/>
    <property type="match status" value="1"/>
</dbReference>
<dbReference type="HOGENOM" id="CLU_000445_0_6_5"/>
<dbReference type="Pfam" id="PF25601">
    <property type="entry name" value="AAA_lid_14"/>
    <property type="match status" value="1"/>
</dbReference>
<dbReference type="InterPro" id="IPR003593">
    <property type="entry name" value="AAA+_ATPase"/>
</dbReference>
<dbReference type="OrthoDB" id="9762726at2"/>
<feature type="domain" description="Response regulatory" evidence="10">
    <location>
        <begin position="6"/>
        <end position="120"/>
    </location>
</feature>
<evidence type="ECO:0000256" key="2">
    <source>
        <dbReference type="ARBA" id="ARBA00022840"/>
    </source>
</evidence>
<dbReference type="SMART" id="SM00382">
    <property type="entry name" value="AAA"/>
    <property type="match status" value="1"/>
</dbReference>
<keyword evidence="3" id="KW-0902">Two-component regulatory system</keyword>
<dbReference type="PROSITE" id="PS50110">
    <property type="entry name" value="RESPONSE_REGULATORY"/>
    <property type="match status" value="1"/>
</dbReference>
<dbReference type="InterPro" id="IPR027417">
    <property type="entry name" value="P-loop_NTPase"/>
</dbReference>
<dbReference type="CDD" id="cd17596">
    <property type="entry name" value="REC_HupR"/>
    <property type="match status" value="1"/>
</dbReference>
<dbReference type="SUPFAM" id="SSF46689">
    <property type="entry name" value="Homeodomain-like"/>
    <property type="match status" value="1"/>
</dbReference>
<dbReference type="Gene3D" id="1.10.8.60">
    <property type="match status" value="1"/>
</dbReference>
<sequence>MNRRPAILVVDDEPRSVEVIARVLDEEFDVFTALNADEARRILENEWIQVIFCDQRMPHTSGVALLTEVRERWPDILRIIVTGYTEPQDMIGAINEAGIYQFIPKPWHPDQLLLAARNAAHLFQLQRDHERLNLEMKLTAVTAEARLGAQQARVKQNFHFDTLIRAPGSALSAVCLRAAQVATFDVPVLVHGETGTGKELLARAIHYSSLRSDRPFFAVNCGAIPDELLESELFGHKKGSFTGAHVTRIGLLDQADGGTIFLDEIGDVSPAFQVKLLRFLQEGEIRPVGSNESKRVNVRVLAATHRDLYGEVGRGRFREDLYYRLCAMVLTLPALRERRPDIPVLAQSILDALSAHHGKRVKGFTEEALACMQAYDWPGNVRELQNEITRMLVLAERDTLSADLLSPHVVRAAAAETRAVETRASEAGASQAISLPDGGPLKERVERMEATILTETLVRCRWNKSRAAEELGLSRVGLRAKLDRYGISRGGAFSKSH</sequence>
<keyword evidence="2" id="KW-0067">ATP-binding</keyword>
<evidence type="ECO:0000256" key="8">
    <source>
        <dbReference type="PROSITE-ProRule" id="PRU00169"/>
    </source>
</evidence>
<organism evidence="11 12">
    <name type="scientific">Xanthobacter autotrophicus (strain ATCC BAA-1158 / Py2)</name>
    <dbReference type="NCBI Taxonomy" id="78245"/>
    <lineage>
        <taxon>Bacteria</taxon>
        <taxon>Pseudomonadati</taxon>
        <taxon>Pseudomonadota</taxon>
        <taxon>Alphaproteobacteria</taxon>
        <taxon>Hyphomicrobiales</taxon>
        <taxon>Xanthobacteraceae</taxon>
        <taxon>Xanthobacter</taxon>
    </lineage>
</organism>
<dbReference type="SUPFAM" id="SSF52540">
    <property type="entry name" value="P-loop containing nucleoside triphosphate hydrolases"/>
    <property type="match status" value="1"/>
</dbReference>
<dbReference type="Proteomes" id="UP000002417">
    <property type="component" value="Chromosome"/>
</dbReference>
<dbReference type="SMART" id="SM00448">
    <property type="entry name" value="REC"/>
    <property type="match status" value="1"/>
</dbReference>
<evidence type="ECO:0000256" key="5">
    <source>
        <dbReference type="ARBA" id="ARBA00023125"/>
    </source>
</evidence>
<feature type="modified residue" description="4-aspartylphosphate" evidence="8">
    <location>
        <position position="54"/>
    </location>
</feature>
<dbReference type="FunFam" id="3.40.50.300:FF:000006">
    <property type="entry name" value="DNA-binding transcriptional regulator NtrC"/>
    <property type="match status" value="1"/>
</dbReference>
<dbReference type="CDD" id="cd00009">
    <property type="entry name" value="AAA"/>
    <property type="match status" value="1"/>
</dbReference>
<dbReference type="Gene3D" id="3.40.50.2300">
    <property type="match status" value="1"/>
</dbReference>
<keyword evidence="4" id="KW-0805">Transcription regulation</keyword>
<dbReference type="InterPro" id="IPR001789">
    <property type="entry name" value="Sig_transdc_resp-reg_receiver"/>
</dbReference>
<dbReference type="Gene3D" id="3.40.50.300">
    <property type="entry name" value="P-loop containing nucleotide triphosphate hydrolases"/>
    <property type="match status" value="1"/>
</dbReference>
<keyword evidence="7" id="KW-0804">Transcription</keyword>
<dbReference type="InterPro" id="IPR058031">
    <property type="entry name" value="AAA_lid_NorR"/>
</dbReference>
<evidence type="ECO:0000256" key="3">
    <source>
        <dbReference type="ARBA" id="ARBA00023012"/>
    </source>
</evidence>